<feature type="domain" description="DUF7718" evidence="2">
    <location>
        <begin position="36"/>
        <end position="134"/>
    </location>
</feature>
<evidence type="ECO:0000259" key="2">
    <source>
        <dbReference type="Pfam" id="PF24839"/>
    </source>
</evidence>
<evidence type="ECO:0000313" key="3">
    <source>
        <dbReference type="EMBL" id="OGL74961.1"/>
    </source>
</evidence>
<protein>
    <recommendedName>
        <fullName evidence="2">DUF7718 domain-containing protein</fullName>
    </recommendedName>
</protein>
<evidence type="ECO:0000256" key="1">
    <source>
        <dbReference type="SAM" id="MobiDB-lite"/>
    </source>
</evidence>
<reference evidence="3 4" key="1">
    <citation type="journal article" date="2016" name="Nat. Commun.">
        <title>Thousands of microbial genomes shed light on interconnected biogeochemical processes in an aquifer system.</title>
        <authorList>
            <person name="Anantharaman K."/>
            <person name="Brown C.T."/>
            <person name="Hug L.A."/>
            <person name="Sharon I."/>
            <person name="Castelle C.J."/>
            <person name="Probst A.J."/>
            <person name="Thomas B.C."/>
            <person name="Singh A."/>
            <person name="Wilkins M.J."/>
            <person name="Karaoz U."/>
            <person name="Brodie E.L."/>
            <person name="Williams K.H."/>
            <person name="Hubbard S.S."/>
            <person name="Banfield J.F."/>
        </authorList>
    </citation>
    <scope>NUCLEOTIDE SEQUENCE [LARGE SCALE GENOMIC DNA]</scope>
</reference>
<sequence>MKTKRKQFQELSSAPFDAELPTKSTDRRLKIVKLPTEPLSDEDRLHVRFDRRNGRMVGFAVQYECRIGNDWHAVIRIDASPAEKPHQHVFHPNPRKNRKEVLVGESKKYGEIFHEAMRHLRTNFKNYKDNYVRAYEQS</sequence>
<dbReference type="InterPro" id="IPR056135">
    <property type="entry name" value="DUF7718"/>
</dbReference>
<organism evidence="3 4">
    <name type="scientific">Candidatus Uhrbacteria bacterium RIFCSPHIGHO2_02_FULL_60_10</name>
    <dbReference type="NCBI Taxonomy" id="1802392"/>
    <lineage>
        <taxon>Bacteria</taxon>
        <taxon>Candidatus Uhriibacteriota</taxon>
    </lineage>
</organism>
<dbReference type="AlphaFoldDB" id="A0A1F7U9L6"/>
<name>A0A1F7U9L6_9BACT</name>
<proteinExistence type="predicted"/>
<dbReference type="Proteomes" id="UP000177088">
    <property type="component" value="Unassembled WGS sequence"/>
</dbReference>
<dbReference type="EMBL" id="MGEA01000005">
    <property type="protein sequence ID" value="OGL74961.1"/>
    <property type="molecule type" value="Genomic_DNA"/>
</dbReference>
<dbReference type="Pfam" id="PF24839">
    <property type="entry name" value="DUF7718"/>
    <property type="match status" value="1"/>
</dbReference>
<comment type="caution">
    <text evidence="3">The sequence shown here is derived from an EMBL/GenBank/DDBJ whole genome shotgun (WGS) entry which is preliminary data.</text>
</comment>
<accession>A0A1F7U9L6</accession>
<feature type="region of interest" description="Disordered" evidence="1">
    <location>
        <begin position="1"/>
        <end position="22"/>
    </location>
</feature>
<evidence type="ECO:0000313" key="4">
    <source>
        <dbReference type="Proteomes" id="UP000177088"/>
    </source>
</evidence>
<gene>
    <name evidence="3" type="ORF">A3C96_03035</name>
</gene>